<reference evidence="3" key="1">
    <citation type="submission" date="2013-09" db="EMBL/GenBank/DDBJ databases">
        <title>Corchorus olitorius genome sequencing.</title>
        <authorList>
            <person name="Alam M."/>
            <person name="Haque M.S."/>
            <person name="Islam M.S."/>
            <person name="Emdad E.M."/>
            <person name="Islam M.M."/>
            <person name="Ahmed B."/>
            <person name="Halim A."/>
            <person name="Hossen Q.M.M."/>
            <person name="Hossain M.Z."/>
            <person name="Ahmed R."/>
            <person name="Khan M.M."/>
            <person name="Islam R."/>
            <person name="Rashid M.M."/>
            <person name="Khan S.A."/>
            <person name="Rahman M.S."/>
            <person name="Alam M."/>
            <person name="Yahiya A.S."/>
            <person name="Khan M.S."/>
            <person name="Azam M.S."/>
            <person name="Haque T."/>
            <person name="Lashkar M.Z.H."/>
            <person name="Akhand A.I."/>
            <person name="Morshed G."/>
            <person name="Roy S."/>
            <person name="Uddin K.S."/>
            <person name="Rabeya T."/>
            <person name="Hossain A.S."/>
            <person name="Chowdhury A."/>
            <person name="Snigdha A.R."/>
            <person name="Mortoza M.S."/>
            <person name="Matin S.A."/>
            <person name="Hoque S.M.E."/>
            <person name="Islam M.K."/>
            <person name="Roy D.K."/>
            <person name="Haider R."/>
            <person name="Moosa M.M."/>
            <person name="Elias S.M."/>
            <person name="Hasan A.M."/>
            <person name="Jahan S."/>
            <person name="Shafiuddin M."/>
            <person name="Mahmood N."/>
            <person name="Shommy N.S."/>
        </authorList>
    </citation>
    <scope>NUCLEOTIDE SEQUENCE [LARGE SCALE GENOMIC DNA]</scope>
    <source>
        <strain evidence="3">cv. O-4</strain>
    </source>
</reference>
<evidence type="ECO:0000256" key="1">
    <source>
        <dbReference type="SAM" id="MobiDB-lite"/>
    </source>
</evidence>
<feature type="compositionally biased region" description="Polar residues" evidence="1">
    <location>
        <begin position="35"/>
        <end position="45"/>
    </location>
</feature>
<sequence>MGKGFRQFFGSREVRCHGTSEGLPSPWPPSEAARTGNNSGINYKPNNIKPECHN</sequence>
<evidence type="ECO:0000313" key="3">
    <source>
        <dbReference type="Proteomes" id="UP000187203"/>
    </source>
</evidence>
<dbReference type="EMBL" id="AWUE01015346">
    <property type="protein sequence ID" value="OMO98342.1"/>
    <property type="molecule type" value="Genomic_DNA"/>
</dbReference>
<protein>
    <submittedName>
        <fullName evidence="2">Uncharacterized protein</fullName>
    </submittedName>
</protein>
<gene>
    <name evidence="2" type="ORF">COLO4_13986</name>
</gene>
<comment type="caution">
    <text evidence="2">The sequence shown here is derived from an EMBL/GenBank/DDBJ whole genome shotgun (WGS) entry which is preliminary data.</text>
</comment>
<dbReference type="Proteomes" id="UP000187203">
    <property type="component" value="Unassembled WGS sequence"/>
</dbReference>
<dbReference type="AlphaFoldDB" id="A0A1R3JTW7"/>
<feature type="region of interest" description="Disordered" evidence="1">
    <location>
        <begin position="1"/>
        <end position="54"/>
    </location>
</feature>
<accession>A0A1R3JTW7</accession>
<proteinExistence type="predicted"/>
<evidence type="ECO:0000313" key="2">
    <source>
        <dbReference type="EMBL" id="OMO98342.1"/>
    </source>
</evidence>
<name>A0A1R3JTW7_9ROSI</name>
<organism evidence="2 3">
    <name type="scientific">Corchorus olitorius</name>
    <dbReference type="NCBI Taxonomy" id="93759"/>
    <lineage>
        <taxon>Eukaryota</taxon>
        <taxon>Viridiplantae</taxon>
        <taxon>Streptophyta</taxon>
        <taxon>Embryophyta</taxon>
        <taxon>Tracheophyta</taxon>
        <taxon>Spermatophyta</taxon>
        <taxon>Magnoliopsida</taxon>
        <taxon>eudicotyledons</taxon>
        <taxon>Gunneridae</taxon>
        <taxon>Pentapetalae</taxon>
        <taxon>rosids</taxon>
        <taxon>malvids</taxon>
        <taxon>Malvales</taxon>
        <taxon>Malvaceae</taxon>
        <taxon>Grewioideae</taxon>
        <taxon>Apeibeae</taxon>
        <taxon>Corchorus</taxon>
    </lineage>
</organism>
<keyword evidence="3" id="KW-1185">Reference proteome</keyword>